<reference evidence="21" key="1">
    <citation type="submission" date="2018-08" db="EMBL/GenBank/DDBJ databases">
        <authorList>
            <person name="Rossello M."/>
        </authorList>
    </citation>
    <scope>NUCLEOTIDE SEQUENCE [LARGE SCALE GENOMIC DNA]</scope>
    <source>
        <strain evidence="21">cv. Chinese Spring</strain>
    </source>
</reference>
<dbReference type="PROSITE" id="PS00107">
    <property type="entry name" value="PROTEIN_KINASE_ATP"/>
    <property type="match status" value="1"/>
</dbReference>
<dbReference type="EnsemblPlants" id="TraesCS5A02G330500.1">
    <property type="protein sequence ID" value="TraesCS5A02G330500.1.cds1"/>
    <property type="gene ID" value="TraesCS5A02G330500"/>
</dbReference>
<accession>A0A3B6KMR0</accession>
<evidence type="ECO:0000256" key="9">
    <source>
        <dbReference type="ARBA" id="ARBA00022777"/>
    </source>
</evidence>
<dbReference type="Gramene" id="TraesCAD_scaffold_051678_01G000300.1">
    <property type="protein sequence ID" value="TraesCAD_scaffold_051678_01G000300.1"/>
    <property type="gene ID" value="TraesCAD_scaffold_051678_01G000300"/>
</dbReference>
<evidence type="ECO:0000259" key="20">
    <source>
        <dbReference type="PROSITE" id="PS50011"/>
    </source>
</evidence>
<dbReference type="KEGG" id="taes:123104613"/>
<dbReference type="FunFam" id="1.10.510.10:FF:000058">
    <property type="entry name" value="Receptor-like protein kinase FERONIA"/>
    <property type="match status" value="1"/>
</dbReference>
<dbReference type="Gramene" id="TraesCLE_scaffold_075070_01G000100.1">
    <property type="protein sequence ID" value="TraesCLE_scaffold_075070_01G000100.1"/>
    <property type="gene ID" value="TraesCLE_scaffold_075070_01G000100"/>
</dbReference>
<dbReference type="FunFam" id="2.60.120.430:FF:000003">
    <property type="entry name" value="FERONIA receptor-like kinase"/>
    <property type="match status" value="1"/>
</dbReference>
<name>A0A3B6KMR0_WHEAT</name>
<dbReference type="Gramene" id="TraesJUL5A03G02728540.1">
    <property type="protein sequence ID" value="TraesJUL5A03G02728540.1.CDS1"/>
    <property type="gene ID" value="TraesJUL5A03G02728540"/>
</dbReference>
<dbReference type="SUPFAM" id="SSF56112">
    <property type="entry name" value="Protein kinase-like (PK-like)"/>
    <property type="match status" value="1"/>
</dbReference>
<dbReference type="Pfam" id="PF07714">
    <property type="entry name" value="PK_Tyr_Ser-Thr"/>
    <property type="match status" value="1"/>
</dbReference>
<feature type="region of interest" description="Disordered" evidence="18">
    <location>
        <begin position="890"/>
        <end position="911"/>
    </location>
</feature>
<dbReference type="OMA" id="LAMNINF"/>
<evidence type="ECO:0000256" key="2">
    <source>
        <dbReference type="ARBA" id="ARBA00012513"/>
    </source>
</evidence>
<dbReference type="OrthoDB" id="1903759at2759"/>
<evidence type="ECO:0000256" key="6">
    <source>
        <dbReference type="ARBA" id="ARBA00022692"/>
    </source>
</evidence>
<dbReference type="InterPro" id="IPR045272">
    <property type="entry name" value="ANXUR1/2-like"/>
</dbReference>
<keyword evidence="12 19" id="KW-0472">Membrane</keyword>
<keyword evidence="13" id="KW-0325">Glycoprotein</keyword>
<evidence type="ECO:0000256" key="3">
    <source>
        <dbReference type="ARBA" id="ARBA00022475"/>
    </source>
</evidence>
<evidence type="ECO:0000256" key="1">
    <source>
        <dbReference type="ARBA" id="ARBA00004251"/>
    </source>
</evidence>
<dbReference type="FunFam" id="3.30.200.20:FF:000039">
    <property type="entry name" value="receptor-like protein kinase FERONIA"/>
    <property type="match status" value="1"/>
</dbReference>
<dbReference type="Proteomes" id="UP000019116">
    <property type="component" value="Chromosome 5A"/>
</dbReference>
<dbReference type="PANTHER" id="PTHR34590">
    <property type="entry name" value="OS03G0124300 PROTEIN-RELATED"/>
    <property type="match status" value="1"/>
</dbReference>
<keyword evidence="14" id="KW-0278">Fertilization</keyword>
<keyword evidence="10 17" id="KW-0067">ATP-binding</keyword>
<dbReference type="Gramene" id="TraesCS5A02G330500.1">
    <property type="protein sequence ID" value="TraesCS5A02G330500.1.cds1"/>
    <property type="gene ID" value="TraesCS5A02G330500"/>
</dbReference>
<evidence type="ECO:0000256" key="18">
    <source>
        <dbReference type="SAM" id="MobiDB-lite"/>
    </source>
</evidence>
<dbReference type="GeneID" id="123104613"/>
<dbReference type="CDD" id="cd14066">
    <property type="entry name" value="STKc_IRAK"/>
    <property type="match status" value="1"/>
</dbReference>
<dbReference type="GO" id="GO:0004714">
    <property type="term" value="F:transmembrane receptor protein tyrosine kinase activity"/>
    <property type="evidence" value="ECO:0007669"/>
    <property type="project" value="InterPro"/>
</dbReference>
<dbReference type="Gene3D" id="2.60.120.430">
    <property type="entry name" value="Galactose-binding lectin"/>
    <property type="match status" value="2"/>
</dbReference>
<feature type="transmembrane region" description="Helical" evidence="19">
    <location>
        <begin position="464"/>
        <end position="489"/>
    </location>
</feature>
<dbReference type="InterPro" id="IPR001245">
    <property type="entry name" value="Ser-Thr/Tyr_kinase_cat_dom"/>
</dbReference>
<dbReference type="AlphaFoldDB" id="A0A3B6KMR0"/>
<keyword evidence="8 17" id="KW-0547">Nucleotide-binding</keyword>
<dbReference type="Gene3D" id="3.30.200.20">
    <property type="entry name" value="Phosphorylase Kinase, domain 1"/>
    <property type="match status" value="1"/>
</dbReference>
<dbReference type="SMR" id="A0A3B6KMR0"/>
<keyword evidence="22" id="KW-1185">Reference proteome</keyword>
<evidence type="ECO:0000256" key="14">
    <source>
        <dbReference type="ARBA" id="ARBA00023279"/>
    </source>
</evidence>
<dbReference type="PANTHER" id="PTHR34590:SF5">
    <property type="entry name" value="OS04G0586500 PROTEIN"/>
    <property type="match status" value="1"/>
</dbReference>
<dbReference type="Gramene" id="TraesROB_scaffold_056011_01G000100.1">
    <property type="protein sequence ID" value="TraesROB_scaffold_056011_01G000100.1"/>
    <property type="gene ID" value="TraesROB_scaffold_056011_01G000100"/>
</dbReference>
<evidence type="ECO:0000256" key="7">
    <source>
        <dbReference type="ARBA" id="ARBA00022729"/>
    </source>
</evidence>
<evidence type="ECO:0000256" key="19">
    <source>
        <dbReference type="SAM" id="Phobius"/>
    </source>
</evidence>
<dbReference type="EC" id="2.7.11.1" evidence="2"/>
<dbReference type="InterPro" id="IPR024788">
    <property type="entry name" value="Malectin-like_Carb-bd_dom"/>
</dbReference>
<sequence length="911" mass="99176">MQTSCSKLIRWSPQFFDSGAPTAANSKMAFPALPATLTCLTLLALLSLAMAADNNSTGLILINCGASVQEDDDNGRTWDGDTGSKFAPSLKGVTATAPNQDPSLPSTVPFMTARIFASNYTYSFSVTPGRVFLRLYFYPVAYPNYAVADAFFSVTTPNLVLLNDFNASQTVQAISSAYLVREFSVNVSSGSSLDLTFAPSAHHNGSYAFVNGIEIVSTPDIFTAPDTRYVGDNTSPFTFDSAMAVQTMYRLNVGGQAISPKGDSGFYRSWANDAPYIFGGSGVTFSKDDNLTITYTSKVPNYTAPVDVYGTARSMGPTAPINLNYNLTWILPVDAGFSYLLRFHFCEIQYPITKQNQRSFFIYINNQTAQEQMDVIVWSGGIGRTTYTDYVILTAGSGQVDMWIALHPDLSSRPEYFDAILNGLEIFKLQNYGASNNLAGLNPPLPQKPADASPGAASGKVKSVAAIIGGAVGGFVVLLVTCFGICIICKRKNKSKKKKKISKDPGGKSEDGHWTPLTEYSGSRSAMSGNTATTGSTLPSNLCRHFTFAELQTATKNFDQAFLLGKGGFGNVYLGEIDSGTKVAIKRCNPMSEQGVHEFQTEIEMLSKLRHRHLVSLIGYCEDKSEMILVYDYMAHGTLREHLYNTKNPPLSWKQRLEICIGAARGLYYLHTGVKHTIIHRDVKTTNILLDDKWVAKVSDFGLSKTGPNMDATHVSTVVKGSFGYLDPEYFRRQQLSEKSDVYSFGVVLFEVLCARPALSPSLPKEQISLADWALRCQKQGVLGQVIDPVLQGKIAPQCFLKFTDTAEKCVADRSVDRPSMGDVLWNLEFALQLQESEEDTGSLTEGTLSSSGASPLVMTRLQSDEPSMDASTTTTSTTTMSMTGRSIASMDSDGLTPSAVFSQIMHPDGR</sequence>
<evidence type="ECO:0000256" key="5">
    <source>
        <dbReference type="ARBA" id="ARBA00022679"/>
    </source>
</evidence>
<reference evidence="21" key="2">
    <citation type="submission" date="2018-10" db="UniProtKB">
        <authorList>
            <consortium name="EnsemblPlants"/>
        </authorList>
    </citation>
    <scope>IDENTIFICATION</scope>
</reference>
<feature type="region of interest" description="Disordered" evidence="18">
    <location>
        <begin position="861"/>
        <end position="880"/>
    </location>
</feature>
<dbReference type="PROSITE" id="PS00108">
    <property type="entry name" value="PROTEIN_KINASE_ST"/>
    <property type="match status" value="1"/>
</dbReference>
<proteinExistence type="predicted"/>
<gene>
    <name evidence="21" type="primary">LOC123104613</name>
</gene>
<evidence type="ECO:0000313" key="21">
    <source>
        <dbReference type="EnsemblPlants" id="TraesCS5A02G330500.1.cds1"/>
    </source>
</evidence>
<dbReference type="PROSITE" id="PS50011">
    <property type="entry name" value="PROTEIN_KINASE_DOM"/>
    <property type="match status" value="1"/>
</dbReference>
<dbReference type="Gramene" id="TraesCS5A03G0799600.1">
    <property type="protein sequence ID" value="TraesCS5A03G0799600.1.CDS1"/>
    <property type="gene ID" value="TraesCS5A03G0799600"/>
</dbReference>
<evidence type="ECO:0000256" key="11">
    <source>
        <dbReference type="ARBA" id="ARBA00022989"/>
    </source>
</evidence>
<feature type="compositionally biased region" description="Polar residues" evidence="18">
    <location>
        <begin position="518"/>
        <end position="533"/>
    </location>
</feature>
<keyword evidence="5" id="KW-0808">Transferase</keyword>
<dbReference type="InterPro" id="IPR017441">
    <property type="entry name" value="Protein_kinase_ATP_BS"/>
</dbReference>
<comment type="catalytic activity">
    <reaction evidence="16">
        <text>L-seryl-[protein] + ATP = O-phospho-L-seryl-[protein] + ADP + H(+)</text>
        <dbReference type="Rhea" id="RHEA:17989"/>
        <dbReference type="Rhea" id="RHEA-COMP:9863"/>
        <dbReference type="Rhea" id="RHEA-COMP:11604"/>
        <dbReference type="ChEBI" id="CHEBI:15378"/>
        <dbReference type="ChEBI" id="CHEBI:29999"/>
        <dbReference type="ChEBI" id="CHEBI:30616"/>
        <dbReference type="ChEBI" id="CHEBI:83421"/>
        <dbReference type="ChEBI" id="CHEBI:456216"/>
        <dbReference type="EC" id="2.7.11.1"/>
    </reaction>
</comment>
<dbReference type="InterPro" id="IPR008271">
    <property type="entry name" value="Ser/Thr_kinase_AS"/>
</dbReference>
<keyword evidence="9" id="KW-0418">Kinase</keyword>
<evidence type="ECO:0000256" key="17">
    <source>
        <dbReference type="PROSITE-ProRule" id="PRU10141"/>
    </source>
</evidence>
<dbReference type="InterPro" id="IPR000719">
    <property type="entry name" value="Prot_kinase_dom"/>
</dbReference>
<evidence type="ECO:0000256" key="16">
    <source>
        <dbReference type="ARBA" id="ARBA00048679"/>
    </source>
</evidence>
<evidence type="ECO:0000256" key="4">
    <source>
        <dbReference type="ARBA" id="ARBA00022527"/>
    </source>
</evidence>
<comment type="catalytic activity">
    <reaction evidence="15">
        <text>L-threonyl-[protein] + ATP = O-phospho-L-threonyl-[protein] + ADP + H(+)</text>
        <dbReference type="Rhea" id="RHEA:46608"/>
        <dbReference type="Rhea" id="RHEA-COMP:11060"/>
        <dbReference type="Rhea" id="RHEA-COMP:11605"/>
        <dbReference type="ChEBI" id="CHEBI:15378"/>
        <dbReference type="ChEBI" id="CHEBI:30013"/>
        <dbReference type="ChEBI" id="CHEBI:30616"/>
        <dbReference type="ChEBI" id="CHEBI:61977"/>
        <dbReference type="ChEBI" id="CHEBI:456216"/>
        <dbReference type="EC" id="2.7.11.1"/>
    </reaction>
</comment>
<dbReference type="RefSeq" id="XP_044382426.1">
    <property type="nucleotide sequence ID" value="XM_044526491.1"/>
</dbReference>
<dbReference type="Pfam" id="PF12819">
    <property type="entry name" value="Malectin_like"/>
    <property type="match status" value="1"/>
</dbReference>
<keyword evidence="7" id="KW-0732">Signal</keyword>
<dbReference type="GO" id="GO:0005524">
    <property type="term" value="F:ATP binding"/>
    <property type="evidence" value="ECO:0007669"/>
    <property type="project" value="UniProtKB-UniRule"/>
</dbReference>
<keyword evidence="4" id="KW-0723">Serine/threonine-protein kinase</keyword>
<dbReference type="SMART" id="SM00220">
    <property type="entry name" value="S_TKc"/>
    <property type="match status" value="1"/>
</dbReference>
<evidence type="ECO:0000256" key="12">
    <source>
        <dbReference type="ARBA" id="ARBA00023136"/>
    </source>
</evidence>
<keyword evidence="11 19" id="KW-1133">Transmembrane helix</keyword>
<feature type="compositionally biased region" description="Basic and acidic residues" evidence="18">
    <location>
        <begin position="502"/>
        <end position="513"/>
    </location>
</feature>
<comment type="subcellular location">
    <subcellularLocation>
        <location evidence="1">Cell membrane</location>
        <topology evidence="1">Single-pass type I membrane protein</topology>
    </subcellularLocation>
</comment>
<evidence type="ECO:0000256" key="13">
    <source>
        <dbReference type="ARBA" id="ARBA00023180"/>
    </source>
</evidence>
<protein>
    <recommendedName>
        <fullName evidence="2">non-specific serine/threonine protein kinase</fullName>
        <ecNumber evidence="2">2.7.11.1</ecNumber>
    </recommendedName>
</protein>
<evidence type="ECO:0000256" key="8">
    <source>
        <dbReference type="ARBA" id="ARBA00022741"/>
    </source>
</evidence>
<feature type="binding site" evidence="17">
    <location>
        <position position="586"/>
    </location>
    <ligand>
        <name>ATP</name>
        <dbReference type="ChEBI" id="CHEBI:30616"/>
    </ligand>
</feature>
<keyword evidence="6 19" id="KW-0812">Transmembrane</keyword>
<dbReference type="GO" id="GO:0004674">
    <property type="term" value="F:protein serine/threonine kinase activity"/>
    <property type="evidence" value="ECO:0007669"/>
    <property type="project" value="UniProtKB-KW"/>
</dbReference>
<dbReference type="InterPro" id="IPR011009">
    <property type="entry name" value="Kinase-like_dom_sf"/>
</dbReference>
<feature type="region of interest" description="Disordered" evidence="18">
    <location>
        <begin position="498"/>
        <end position="533"/>
    </location>
</feature>
<evidence type="ECO:0000256" key="15">
    <source>
        <dbReference type="ARBA" id="ARBA00047899"/>
    </source>
</evidence>
<organism evidence="21">
    <name type="scientific">Triticum aestivum</name>
    <name type="common">Wheat</name>
    <dbReference type="NCBI Taxonomy" id="4565"/>
    <lineage>
        <taxon>Eukaryota</taxon>
        <taxon>Viridiplantae</taxon>
        <taxon>Streptophyta</taxon>
        <taxon>Embryophyta</taxon>
        <taxon>Tracheophyta</taxon>
        <taxon>Spermatophyta</taxon>
        <taxon>Magnoliopsida</taxon>
        <taxon>Liliopsida</taxon>
        <taxon>Poales</taxon>
        <taxon>Poaceae</taxon>
        <taxon>BOP clade</taxon>
        <taxon>Pooideae</taxon>
        <taxon>Triticodae</taxon>
        <taxon>Triticeae</taxon>
        <taxon>Triticinae</taxon>
        <taxon>Triticum</taxon>
    </lineage>
</organism>
<feature type="domain" description="Protein kinase" evidence="20">
    <location>
        <begin position="558"/>
        <end position="831"/>
    </location>
</feature>
<keyword evidence="3" id="KW-1003">Cell membrane</keyword>
<evidence type="ECO:0000313" key="22">
    <source>
        <dbReference type="Proteomes" id="UP000019116"/>
    </source>
</evidence>
<dbReference type="Gene3D" id="1.10.510.10">
    <property type="entry name" value="Transferase(Phosphotransferase) domain 1"/>
    <property type="match status" value="1"/>
</dbReference>
<dbReference type="STRING" id="4565.A0A3B6KMR0"/>
<dbReference type="FunFam" id="2.60.120.430:FF:000007">
    <property type="entry name" value="FERONIA receptor-like kinase"/>
    <property type="match status" value="1"/>
</dbReference>
<evidence type="ECO:0000256" key="10">
    <source>
        <dbReference type="ARBA" id="ARBA00022840"/>
    </source>
</evidence>
<dbReference type="GO" id="GO:0004672">
    <property type="term" value="F:protein kinase activity"/>
    <property type="evidence" value="ECO:0000318"/>
    <property type="project" value="GO_Central"/>
</dbReference>
<dbReference type="RefSeq" id="XP_044382425.1">
    <property type="nucleotide sequence ID" value="XM_044526490.1"/>
</dbReference>
<dbReference type="GO" id="GO:0005886">
    <property type="term" value="C:plasma membrane"/>
    <property type="evidence" value="ECO:0000318"/>
    <property type="project" value="GO_Central"/>
</dbReference>